<dbReference type="Pfam" id="PF18545">
    <property type="entry name" value="HalOD1"/>
    <property type="match status" value="1"/>
</dbReference>
<sequence>MSNLPQDDVVSVSYDADAETYLARFDDDAIAPSMAIIEAMASVCDTPPTELDPLVDTVDPMAIDRLVKGADGAEDRALEFHYLDHVVTVYGHGIVEICPPSHDE</sequence>
<name>A0A3M0DDP2_9EURY</name>
<dbReference type="AlphaFoldDB" id="A0A3M0DDP2"/>
<reference evidence="2 5" key="2">
    <citation type="submission" date="2018-07" db="EMBL/GenBank/DDBJ databases">
        <title>Genome sequences of Haloplanus aerogenes JCM 16430T.</title>
        <authorList>
            <person name="Kim Y.B."/>
            <person name="Roh S.W."/>
        </authorList>
    </citation>
    <scope>NUCLEOTIDE SEQUENCE [LARGE SCALE GENOMIC DNA]</scope>
    <source>
        <strain evidence="2 5">JCM 16430</strain>
    </source>
</reference>
<evidence type="ECO:0000313" key="5">
    <source>
        <dbReference type="Proteomes" id="UP000282007"/>
    </source>
</evidence>
<organism evidence="3 4">
    <name type="scientific">Haloplanus aerogenes</name>
    <dbReference type="NCBI Taxonomy" id="660522"/>
    <lineage>
        <taxon>Archaea</taxon>
        <taxon>Methanobacteriati</taxon>
        <taxon>Methanobacteriota</taxon>
        <taxon>Stenosarchaea group</taxon>
        <taxon>Halobacteria</taxon>
        <taxon>Halobacteriales</taxon>
        <taxon>Haloferacaceae</taxon>
        <taxon>Haloplanus</taxon>
    </lineage>
</organism>
<dbReference type="EMBL" id="REFS01000004">
    <property type="protein sequence ID" value="RMB13663.1"/>
    <property type="molecule type" value="Genomic_DNA"/>
</dbReference>
<reference evidence="3" key="3">
    <citation type="submission" date="2018-10" db="EMBL/GenBank/DDBJ databases">
        <authorList>
            <person name="Whitman W."/>
            <person name="Huntemann M."/>
            <person name="Clum A."/>
            <person name="Pillay M."/>
            <person name="Palaniappan K."/>
            <person name="Varghese N."/>
            <person name="Mikhailova N."/>
            <person name="Stamatis D."/>
            <person name="Reddy T."/>
            <person name="Daum C."/>
            <person name="Shapiro N."/>
            <person name="Ivanova N."/>
            <person name="Kyrpides N."/>
            <person name="Woyke T."/>
        </authorList>
    </citation>
    <scope>NUCLEOTIDE SEQUENCE</scope>
    <source>
        <strain evidence="3">CGMCC 1.10124</strain>
    </source>
</reference>
<proteinExistence type="predicted"/>
<dbReference type="InterPro" id="IPR040624">
    <property type="entry name" value="HalOD1"/>
</dbReference>
<dbReference type="KEGG" id="haer:DU502_06870"/>
<dbReference type="Proteomes" id="UP000277326">
    <property type="component" value="Unassembled WGS sequence"/>
</dbReference>
<reference evidence="3 4" key="1">
    <citation type="journal article" date="2015" name="Stand. Genomic Sci.">
        <title>Genomic Encyclopedia of Bacterial and Archaeal Type Strains, Phase III: the genomes of soil and plant-associated and newly described type strains.</title>
        <authorList>
            <person name="Whitman W.B."/>
            <person name="Woyke T."/>
            <person name="Klenk H.P."/>
            <person name="Zhou Y."/>
            <person name="Lilburn T.G."/>
            <person name="Beck B.J."/>
            <person name="De Vos P."/>
            <person name="Vandamme P."/>
            <person name="Eisen J.A."/>
            <person name="Garrity G."/>
            <person name="Hugenholtz P."/>
            <person name="Kyrpides N.C."/>
        </authorList>
    </citation>
    <scope>NUCLEOTIDE SEQUENCE [LARGE SCALE GENOMIC DNA]</scope>
    <source>
        <strain evidence="3 4">CGMCC 1.10124</strain>
    </source>
</reference>
<dbReference type="Proteomes" id="UP000282007">
    <property type="component" value="Chromosome"/>
</dbReference>
<gene>
    <name evidence="3" type="ORF">ATH50_2102</name>
    <name evidence="2" type="ORF">DU502_06870</name>
</gene>
<keyword evidence="5" id="KW-1185">Reference proteome</keyword>
<evidence type="ECO:0000313" key="3">
    <source>
        <dbReference type="EMBL" id="RMB13663.1"/>
    </source>
</evidence>
<dbReference type="EMBL" id="CP034145">
    <property type="protein sequence ID" value="AZH25114.1"/>
    <property type="molecule type" value="Genomic_DNA"/>
</dbReference>
<evidence type="ECO:0000313" key="2">
    <source>
        <dbReference type="EMBL" id="AZH25114.1"/>
    </source>
</evidence>
<feature type="domain" description="Halobacterial output" evidence="1">
    <location>
        <begin position="32"/>
        <end position="98"/>
    </location>
</feature>
<dbReference type="RefSeq" id="WP_121920727.1">
    <property type="nucleotide sequence ID" value="NZ_CP034145.1"/>
</dbReference>
<evidence type="ECO:0000313" key="4">
    <source>
        <dbReference type="Proteomes" id="UP000277326"/>
    </source>
</evidence>
<dbReference type="OrthoDB" id="271604at2157"/>
<accession>A0A3M0DDP2</accession>
<evidence type="ECO:0000259" key="1">
    <source>
        <dbReference type="Pfam" id="PF18545"/>
    </source>
</evidence>
<dbReference type="GeneID" id="38470994"/>
<protein>
    <recommendedName>
        <fullName evidence="1">Halobacterial output domain-containing protein</fullName>
    </recommendedName>
</protein>